<dbReference type="PIRSF" id="PIRSF038001">
    <property type="entry name" value="Caspase_ICE"/>
    <property type="match status" value="1"/>
</dbReference>
<reference evidence="12 13" key="1">
    <citation type="submission" date="2014-04" db="EMBL/GenBank/DDBJ databases">
        <title>Genome evolution of avian class.</title>
        <authorList>
            <person name="Zhang G."/>
            <person name="Li C."/>
        </authorList>
    </citation>
    <scope>NUCLEOTIDE SEQUENCE [LARGE SCALE GENOMIC DNA]</scope>
    <source>
        <strain evidence="12">BGI_N310</strain>
    </source>
</reference>
<dbReference type="GO" id="GO:0043525">
    <property type="term" value="P:positive regulation of neuron apoptotic process"/>
    <property type="evidence" value="ECO:0007669"/>
    <property type="project" value="TreeGrafter"/>
</dbReference>
<evidence type="ECO:0000256" key="4">
    <source>
        <dbReference type="ARBA" id="ARBA00022807"/>
    </source>
</evidence>
<dbReference type="EMBL" id="KK837951">
    <property type="protein sequence ID" value="KFP81114.1"/>
    <property type="molecule type" value="Genomic_DNA"/>
</dbReference>
<gene>
    <name evidence="12" type="ORF">N310_04426</name>
</gene>
<feature type="domain" description="CARD" evidence="11">
    <location>
        <begin position="1"/>
        <end position="66"/>
    </location>
</feature>
<accession>A0A091MWX4</accession>
<dbReference type="SMART" id="SM00115">
    <property type="entry name" value="CASc"/>
    <property type="match status" value="1"/>
</dbReference>
<dbReference type="InterPro" id="IPR002398">
    <property type="entry name" value="Pept_C14"/>
</dbReference>
<evidence type="ECO:0000313" key="13">
    <source>
        <dbReference type="Proteomes" id="UP000053537"/>
    </source>
</evidence>
<evidence type="ECO:0000256" key="2">
    <source>
        <dbReference type="ARBA" id="ARBA00022670"/>
    </source>
</evidence>
<keyword evidence="5" id="KW-0865">Zymogen</keyword>
<dbReference type="InterPro" id="IPR011029">
    <property type="entry name" value="DEATH-like_dom_sf"/>
</dbReference>
<dbReference type="InterPro" id="IPR042147">
    <property type="entry name" value="CARD_CASP9"/>
</dbReference>
<dbReference type="InterPro" id="IPR033139">
    <property type="entry name" value="Caspase_cys_AS"/>
</dbReference>
<dbReference type="InterPro" id="IPR015917">
    <property type="entry name" value="Pept_C14A"/>
</dbReference>
<protein>
    <submittedName>
        <fullName evidence="12">Caspase-9</fullName>
    </submittedName>
</protein>
<dbReference type="MEROPS" id="C14.010"/>
<evidence type="ECO:0000313" key="12">
    <source>
        <dbReference type="EMBL" id="KFP81114.1"/>
    </source>
</evidence>
<organism evidence="12 13">
    <name type="scientific">Acanthisitta chloris</name>
    <name type="common">rifleman</name>
    <dbReference type="NCBI Taxonomy" id="57068"/>
    <lineage>
        <taxon>Eukaryota</taxon>
        <taxon>Metazoa</taxon>
        <taxon>Chordata</taxon>
        <taxon>Craniata</taxon>
        <taxon>Vertebrata</taxon>
        <taxon>Euteleostomi</taxon>
        <taxon>Archelosauria</taxon>
        <taxon>Archosauria</taxon>
        <taxon>Dinosauria</taxon>
        <taxon>Saurischia</taxon>
        <taxon>Theropoda</taxon>
        <taxon>Coelurosauria</taxon>
        <taxon>Aves</taxon>
        <taxon>Neognathae</taxon>
        <taxon>Neoaves</taxon>
        <taxon>Telluraves</taxon>
        <taxon>Australaves</taxon>
        <taxon>Passeriformes</taxon>
        <taxon>Acanthisittidae</taxon>
        <taxon>Acanthisitta</taxon>
    </lineage>
</organism>
<dbReference type="PANTHER" id="PTHR10454:SF157">
    <property type="entry name" value="CASPASE-9"/>
    <property type="match status" value="1"/>
</dbReference>
<dbReference type="InterPro" id="IPR011600">
    <property type="entry name" value="Pept_C14_caspase"/>
</dbReference>
<comment type="similarity">
    <text evidence="1 7">Belongs to the peptidase C14A family.</text>
</comment>
<feature type="active site" evidence="6">
    <location>
        <position position="258"/>
    </location>
</feature>
<dbReference type="PANTHER" id="PTHR10454">
    <property type="entry name" value="CASPASE"/>
    <property type="match status" value="1"/>
</dbReference>
<feature type="region of interest" description="Disordered" evidence="8">
    <location>
        <begin position="266"/>
        <end position="302"/>
    </location>
</feature>
<keyword evidence="2" id="KW-0645">Protease</keyword>
<dbReference type="PROSITE" id="PS01121">
    <property type="entry name" value="CASPASE_HIS"/>
    <property type="match status" value="1"/>
</dbReference>
<feature type="non-terminal residue" evidence="12">
    <location>
        <position position="1"/>
    </location>
</feature>
<feature type="non-terminal residue" evidence="12">
    <location>
        <position position="394"/>
    </location>
</feature>
<dbReference type="InterPro" id="IPR001315">
    <property type="entry name" value="CARD"/>
</dbReference>
<dbReference type="Pfam" id="PF00619">
    <property type="entry name" value="CARD"/>
    <property type="match status" value="1"/>
</dbReference>
<sequence length="394" mass="44251">LWEPLEQRGLFTRTMLEELQSTGSRGEQARQLVIDLETRGKQAFPVFLSILRDTGQGDLADMLIGECQSAVVPPQLLDLKPVSLKPQRENSGLPFLSGVASHWISQQALQIRGCLIAMCPCQAYHLKRDPCGYCLILNNINFSRDTDLSTRDGSNIDCEKLERRFKALHFTVLTRWDLKAQEMVLELQKLAQRDHSTLDCCIVVILSHGCQTSHIQFPGGVYGTDGKPIPIEKIVNYFNGSNCPSLRGKPKLFFIQACGGEQRDRGFTVECDSPEDEAPGESLKSDATPFRAPSGNTDEPDAIASLPTPSDILVSYSTFPGFVSWREARTGSWYVETLDSVLEQYAHSEDLLTMLVRVNISFFSPGFFVVVMQEIVKDVIRCFNFLRKKFFFMC</sequence>
<dbReference type="GO" id="GO:0008630">
    <property type="term" value="P:intrinsic apoptotic signaling pathway in response to DNA damage"/>
    <property type="evidence" value="ECO:0007669"/>
    <property type="project" value="TreeGrafter"/>
</dbReference>
<feature type="active site" evidence="6">
    <location>
        <position position="208"/>
    </location>
</feature>
<feature type="domain" description="Caspase family p20" evidence="10">
    <location>
        <begin position="130"/>
        <end position="262"/>
    </location>
</feature>
<dbReference type="InterPro" id="IPR002138">
    <property type="entry name" value="Pept_C14_p10"/>
</dbReference>
<dbReference type="PROSITE" id="PS50208">
    <property type="entry name" value="CASPASE_P20"/>
    <property type="match status" value="1"/>
</dbReference>
<keyword evidence="3" id="KW-0378">Hydrolase</keyword>
<dbReference type="PRINTS" id="PR00376">
    <property type="entry name" value="IL1BCENZYME"/>
</dbReference>
<dbReference type="CDD" id="cd00032">
    <property type="entry name" value="CASc"/>
    <property type="match status" value="1"/>
</dbReference>
<evidence type="ECO:0000256" key="1">
    <source>
        <dbReference type="ARBA" id="ARBA00010134"/>
    </source>
</evidence>
<evidence type="ECO:0000256" key="5">
    <source>
        <dbReference type="ARBA" id="ARBA00023145"/>
    </source>
</evidence>
<dbReference type="SUPFAM" id="SSF47986">
    <property type="entry name" value="DEATH domain"/>
    <property type="match status" value="1"/>
</dbReference>
<evidence type="ECO:0000259" key="9">
    <source>
        <dbReference type="PROSITE" id="PS50207"/>
    </source>
</evidence>
<name>A0A091MWX4_9PASS</name>
<dbReference type="InterPro" id="IPR001309">
    <property type="entry name" value="Pept_C14_p20"/>
</dbReference>
<dbReference type="InterPro" id="IPR029030">
    <property type="entry name" value="Caspase-like_dom_sf"/>
</dbReference>
<keyword evidence="13" id="KW-1185">Reference proteome</keyword>
<dbReference type="GO" id="GO:0004197">
    <property type="term" value="F:cysteine-type endopeptidase activity"/>
    <property type="evidence" value="ECO:0007669"/>
    <property type="project" value="InterPro"/>
</dbReference>
<dbReference type="CDD" id="cd08326">
    <property type="entry name" value="CARD_CASP9"/>
    <property type="match status" value="1"/>
</dbReference>
<dbReference type="GO" id="GO:0006508">
    <property type="term" value="P:proteolysis"/>
    <property type="evidence" value="ECO:0007669"/>
    <property type="project" value="UniProtKB-KW"/>
</dbReference>
<evidence type="ECO:0000256" key="6">
    <source>
        <dbReference type="PIRSR" id="PIRSR038001-1"/>
    </source>
</evidence>
<dbReference type="Gene3D" id="3.40.50.1460">
    <property type="match status" value="1"/>
</dbReference>
<feature type="domain" description="Caspase family p10" evidence="9">
    <location>
        <begin position="302"/>
        <end position="394"/>
    </location>
</feature>
<dbReference type="Pfam" id="PF00656">
    <property type="entry name" value="Peptidase_C14"/>
    <property type="match status" value="1"/>
</dbReference>
<dbReference type="PROSITE" id="PS50209">
    <property type="entry name" value="CARD"/>
    <property type="match status" value="1"/>
</dbReference>
<dbReference type="GO" id="GO:0005829">
    <property type="term" value="C:cytosol"/>
    <property type="evidence" value="ECO:0007669"/>
    <property type="project" value="TreeGrafter"/>
</dbReference>
<dbReference type="AlphaFoldDB" id="A0A091MWX4"/>
<evidence type="ECO:0000259" key="11">
    <source>
        <dbReference type="PROSITE" id="PS50209"/>
    </source>
</evidence>
<dbReference type="InterPro" id="IPR016129">
    <property type="entry name" value="Caspase_his_AS"/>
</dbReference>
<proteinExistence type="inferred from homology"/>
<dbReference type="PROSITE" id="PS01122">
    <property type="entry name" value="CASPASE_CYS"/>
    <property type="match status" value="1"/>
</dbReference>
<dbReference type="Gene3D" id="1.10.533.10">
    <property type="entry name" value="Death Domain, Fas"/>
    <property type="match status" value="1"/>
</dbReference>
<evidence type="ECO:0000256" key="8">
    <source>
        <dbReference type="SAM" id="MobiDB-lite"/>
    </source>
</evidence>
<dbReference type="Proteomes" id="UP000053537">
    <property type="component" value="Unassembled WGS sequence"/>
</dbReference>
<evidence type="ECO:0000259" key="10">
    <source>
        <dbReference type="PROSITE" id="PS50208"/>
    </source>
</evidence>
<evidence type="ECO:0000256" key="7">
    <source>
        <dbReference type="RuleBase" id="RU003971"/>
    </source>
</evidence>
<dbReference type="SUPFAM" id="SSF52129">
    <property type="entry name" value="Caspase-like"/>
    <property type="match status" value="1"/>
</dbReference>
<evidence type="ECO:0000256" key="3">
    <source>
        <dbReference type="ARBA" id="ARBA00022801"/>
    </source>
</evidence>
<dbReference type="FunFam" id="3.40.50.1460:FF:000012">
    <property type="entry name" value="Caspase 9"/>
    <property type="match status" value="1"/>
</dbReference>
<dbReference type="PROSITE" id="PS50207">
    <property type="entry name" value="CASPASE_P10"/>
    <property type="match status" value="1"/>
</dbReference>
<keyword evidence="4" id="KW-0788">Thiol protease</keyword>